<dbReference type="InterPro" id="IPR036470">
    <property type="entry name" value="Elicitin_sf"/>
</dbReference>
<feature type="compositionally biased region" description="Low complexity" evidence="6">
    <location>
        <begin position="266"/>
        <end position="279"/>
    </location>
</feature>
<gene>
    <name evidence="7" type="ORF">Ae201684_011388</name>
</gene>
<name>A0A6G0WV33_9STRA</name>
<reference evidence="7 8" key="1">
    <citation type="submission" date="2019-07" db="EMBL/GenBank/DDBJ databases">
        <title>Genomics analysis of Aphanomyces spp. identifies a new class of oomycete effector associated with host adaptation.</title>
        <authorList>
            <person name="Gaulin E."/>
        </authorList>
    </citation>
    <scope>NUCLEOTIDE SEQUENCE [LARGE SCALE GENOMIC DNA]</scope>
    <source>
        <strain evidence="7 8">ATCC 201684</strain>
    </source>
</reference>
<comment type="subcellular location">
    <subcellularLocation>
        <location evidence="1">Secreted</location>
    </subcellularLocation>
</comment>
<keyword evidence="8" id="KW-1185">Reference proteome</keyword>
<dbReference type="GO" id="GO:0005576">
    <property type="term" value="C:extracellular region"/>
    <property type="evidence" value="ECO:0007669"/>
    <property type="project" value="UniProtKB-SubCell"/>
</dbReference>
<evidence type="ECO:0000256" key="4">
    <source>
        <dbReference type="ARBA" id="ARBA00022978"/>
    </source>
</evidence>
<dbReference type="Gene3D" id="1.10.239.10">
    <property type="entry name" value="Elicitin domain"/>
    <property type="match status" value="2"/>
</dbReference>
<evidence type="ECO:0000256" key="2">
    <source>
        <dbReference type="ARBA" id="ARBA00009544"/>
    </source>
</evidence>
<keyword evidence="5" id="KW-1015">Disulfide bond</keyword>
<protein>
    <recommendedName>
        <fullName evidence="9">Secreted protein</fullName>
    </recommendedName>
</protein>
<dbReference type="Proteomes" id="UP000481153">
    <property type="component" value="Unassembled WGS sequence"/>
</dbReference>
<evidence type="ECO:0000313" key="8">
    <source>
        <dbReference type="Proteomes" id="UP000481153"/>
    </source>
</evidence>
<organism evidence="7 8">
    <name type="scientific">Aphanomyces euteiches</name>
    <dbReference type="NCBI Taxonomy" id="100861"/>
    <lineage>
        <taxon>Eukaryota</taxon>
        <taxon>Sar</taxon>
        <taxon>Stramenopiles</taxon>
        <taxon>Oomycota</taxon>
        <taxon>Saprolegniomycetes</taxon>
        <taxon>Saprolegniales</taxon>
        <taxon>Verrucalvaceae</taxon>
        <taxon>Aphanomyces</taxon>
    </lineage>
</organism>
<keyword evidence="4" id="KW-0928">Hypersensitive response elicitation</keyword>
<feature type="region of interest" description="Disordered" evidence="6">
    <location>
        <begin position="260"/>
        <end position="279"/>
    </location>
</feature>
<evidence type="ECO:0000256" key="6">
    <source>
        <dbReference type="SAM" id="MobiDB-lite"/>
    </source>
</evidence>
<dbReference type="EMBL" id="VJMJ01000144">
    <property type="protein sequence ID" value="KAF0731325.1"/>
    <property type="molecule type" value="Genomic_DNA"/>
</dbReference>
<evidence type="ECO:0008006" key="9">
    <source>
        <dbReference type="Google" id="ProtNLM"/>
    </source>
</evidence>
<dbReference type="GO" id="GO:0052040">
    <property type="term" value="P:symbiont-mediated perturbation of host programmed cell death"/>
    <property type="evidence" value="ECO:0007669"/>
    <property type="project" value="UniProtKB-KW"/>
</dbReference>
<comment type="caution">
    <text evidence="7">The sequence shown here is derived from an EMBL/GenBank/DDBJ whole genome shotgun (WGS) entry which is preliminary data.</text>
</comment>
<dbReference type="SUPFAM" id="SSF48647">
    <property type="entry name" value="Fungal elicitin"/>
    <property type="match status" value="2"/>
</dbReference>
<evidence type="ECO:0000256" key="1">
    <source>
        <dbReference type="ARBA" id="ARBA00004613"/>
    </source>
</evidence>
<proteinExistence type="inferred from homology"/>
<dbReference type="InterPro" id="IPR002200">
    <property type="entry name" value="Elicitin"/>
</dbReference>
<keyword evidence="3" id="KW-0964">Secreted</keyword>
<comment type="similarity">
    <text evidence="2">Belongs to the elicitin family.</text>
</comment>
<sequence>MKLASLAFLACAAAQFPCDISPPNCTDQQVGQVVTAIASSTNLAGCTKDSGYNWATFFNTTDSQPTDQQQQASKYSVSCNALLSEVHSLNVTSCLLWYQDFAEIVKHQFEDLTFDKQLGTTMKPKFIPWCTGEQKNALDASLKTSKNLDGCTKASGFDWSSFFSKDDAFPTQTQYWTTLKAKECLAFVDDVHQLKLDSCALWIGDITYFTTRPIEAWISQKIAYKTVYLKCSNETFVPSVNVTLPDPSLNATNGTIPIPNNSSSATVKPTDAPTTTPKSSASTVAVGLVAFSIAFAMP</sequence>
<evidence type="ECO:0000256" key="5">
    <source>
        <dbReference type="ARBA" id="ARBA00023157"/>
    </source>
</evidence>
<evidence type="ECO:0000313" key="7">
    <source>
        <dbReference type="EMBL" id="KAF0731325.1"/>
    </source>
</evidence>
<dbReference type="Pfam" id="PF00964">
    <property type="entry name" value="Elicitin"/>
    <property type="match status" value="2"/>
</dbReference>
<accession>A0A6G0WV33</accession>
<dbReference type="AlphaFoldDB" id="A0A6G0WV33"/>
<dbReference type="VEuPathDB" id="FungiDB:AeMF1_013692"/>
<evidence type="ECO:0000256" key="3">
    <source>
        <dbReference type="ARBA" id="ARBA00022525"/>
    </source>
</evidence>